<dbReference type="InterPro" id="IPR005232">
    <property type="entry name" value="LarE"/>
</dbReference>
<name>B8GH89_METPE</name>
<dbReference type="PANTHER" id="PTHR43169">
    <property type="entry name" value="EXSB FAMILY PROTEIN"/>
    <property type="match status" value="1"/>
</dbReference>
<dbReference type="NCBIfam" id="TIGR00268">
    <property type="entry name" value="ATP-dependent sacrificial sulfur transferase LarE"/>
    <property type="match status" value="1"/>
</dbReference>
<dbReference type="OrthoDB" id="61764at2157"/>
<dbReference type="RefSeq" id="WP_012617813.1">
    <property type="nucleotide sequence ID" value="NC_011832.1"/>
</dbReference>
<dbReference type="EMBL" id="CP001338">
    <property type="protein sequence ID" value="ACL16494.1"/>
    <property type="molecule type" value="Genomic_DNA"/>
</dbReference>
<accession>B8GH89</accession>
<dbReference type="InterPro" id="IPR022310">
    <property type="entry name" value="NAD/GMP_synthase"/>
</dbReference>
<dbReference type="InterPro" id="IPR014729">
    <property type="entry name" value="Rossmann-like_a/b/a_fold"/>
</dbReference>
<dbReference type="InterPro" id="IPR052188">
    <property type="entry name" value="Ni-pincer_cofactor_biosynth"/>
</dbReference>
<dbReference type="Pfam" id="PF02540">
    <property type="entry name" value="NAD_synthase"/>
    <property type="match status" value="1"/>
</dbReference>
<sequence length="271" mass="30128">MNIKEKTQTLKEIIASKGSMLVSYSGGVDSALLAVLATEVLGSNARCILLDSQVVPRAAIEEAQQIAQDYHLSLEIIPVPVMDDERFKKNPAERCYWCKKNSAEVLKWQKEILHFACIADGINVSDKGEHRPGLVASTEEGIIHPFLEASITKADIREIAQSFGLQFWNKPSAACLSSRIPYGDEITPHKLSMIEEAEAFLHLNGFSQCRVRMHGSIARLEITNDDLPELLSIRDCLVKTFKSIGFTYVTLDLEGYRSGSMDEVLLNGEDE</sequence>
<dbReference type="Proteomes" id="UP000002457">
    <property type="component" value="Chromosome"/>
</dbReference>
<dbReference type="GO" id="GO:0006163">
    <property type="term" value="P:purine nucleotide metabolic process"/>
    <property type="evidence" value="ECO:0007669"/>
    <property type="project" value="UniProtKB-ARBA"/>
</dbReference>
<gene>
    <name evidence="2" type="ordered locus">Mpal_1151</name>
</gene>
<dbReference type="GeneID" id="7270415"/>
<dbReference type="SUPFAM" id="SSF52402">
    <property type="entry name" value="Adenine nucleotide alpha hydrolases-like"/>
    <property type="match status" value="1"/>
</dbReference>
<evidence type="ECO:0000259" key="1">
    <source>
        <dbReference type="Pfam" id="PF02540"/>
    </source>
</evidence>
<dbReference type="Gene3D" id="3.40.50.620">
    <property type="entry name" value="HUPs"/>
    <property type="match status" value="1"/>
</dbReference>
<dbReference type="HOGENOM" id="CLU_061181_2_0_2"/>
<dbReference type="STRING" id="521011.Mpal_1151"/>
<feature type="domain" description="NAD/GMP synthase" evidence="1">
    <location>
        <begin position="6"/>
        <end position="79"/>
    </location>
</feature>
<dbReference type="eggNOG" id="arCOG00043">
    <property type="taxonomic scope" value="Archaea"/>
</dbReference>
<evidence type="ECO:0000313" key="2">
    <source>
        <dbReference type="EMBL" id="ACL16494.1"/>
    </source>
</evidence>
<evidence type="ECO:0000313" key="3">
    <source>
        <dbReference type="Proteomes" id="UP000002457"/>
    </source>
</evidence>
<proteinExistence type="predicted"/>
<keyword evidence="3" id="KW-1185">Reference proteome</keyword>
<dbReference type="AlphaFoldDB" id="B8GH89"/>
<protein>
    <submittedName>
        <fullName evidence="2">PP-loop domain-containing protein</fullName>
    </submittedName>
</protein>
<dbReference type="CDD" id="cd01990">
    <property type="entry name" value="LarE-like"/>
    <property type="match status" value="1"/>
</dbReference>
<reference evidence="2 3" key="1">
    <citation type="journal article" date="2015" name="Genome Announc.">
        <title>Complete Genome Sequence of Methanosphaerula palustris E1-9CT, a Hydrogenotrophic Methanogen Isolated from a Minerotrophic Fen Peatland.</title>
        <authorList>
            <person name="Cadillo-Quiroz H."/>
            <person name="Browne P."/>
            <person name="Kyrpides N."/>
            <person name="Woyke T."/>
            <person name="Goodwin L."/>
            <person name="Detter C."/>
            <person name="Yavitt J.B."/>
            <person name="Zinder S.H."/>
        </authorList>
    </citation>
    <scope>NUCLEOTIDE SEQUENCE [LARGE SCALE GENOMIC DNA]</scope>
    <source>
        <strain evidence="3">ATCC BAA-1556 / DSM 19958 / E1-9c</strain>
    </source>
</reference>
<organism evidence="2 3">
    <name type="scientific">Methanosphaerula palustris (strain ATCC BAA-1556 / DSM 19958 / E1-9c)</name>
    <dbReference type="NCBI Taxonomy" id="521011"/>
    <lineage>
        <taxon>Archaea</taxon>
        <taxon>Methanobacteriati</taxon>
        <taxon>Methanobacteriota</taxon>
        <taxon>Stenosarchaea group</taxon>
        <taxon>Methanomicrobia</taxon>
        <taxon>Methanomicrobiales</taxon>
        <taxon>Methanoregulaceae</taxon>
        <taxon>Methanosphaerula</taxon>
    </lineage>
</organism>
<dbReference type="PIRSF" id="PIRSF006661">
    <property type="entry name" value="PP-lp_UCP006661"/>
    <property type="match status" value="1"/>
</dbReference>
<dbReference type="KEGG" id="mpl:Mpal_1151"/>
<dbReference type="PANTHER" id="PTHR43169:SF2">
    <property type="entry name" value="NAD_GMP SYNTHASE DOMAIN-CONTAINING PROTEIN"/>
    <property type="match status" value="1"/>
</dbReference>
<dbReference type="GO" id="GO:0016783">
    <property type="term" value="F:sulfurtransferase activity"/>
    <property type="evidence" value="ECO:0007669"/>
    <property type="project" value="InterPro"/>
</dbReference>